<dbReference type="EMBL" id="LGRX02004378">
    <property type="protein sequence ID" value="KAK3280484.1"/>
    <property type="molecule type" value="Genomic_DNA"/>
</dbReference>
<reference evidence="1 2" key="1">
    <citation type="journal article" date="2015" name="Genome Biol. Evol.">
        <title>Comparative Genomics of a Bacterivorous Green Alga Reveals Evolutionary Causalities and Consequences of Phago-Mixotrophic Mode of Nutrition.</title>
        <authorList>
            <person name="Burns J.A."/>
            <person name="Paasch A."/>
            <person name="Narechania A."/>
            <person name="Kim E."/>
        </authorList>
    </citation>
    <scope>NUCLEOTIDE SEQUENCE [LARGE SCALE GENOMIC DNA]</scope>
    <source>
        <strain evidence="1 2">PLY_AMNH</strain>
    </source>
</reference>
<evidence type="ECO:0000313" key="1">
    <source>
        <dbReference type="EMBL" id="KAK3280484.1"/>
    </source>
</evidence>
<proteinExistence type="predicted"/>
<dbReference type="Proteomes" id="UP001190700">
    <property type="component" value="Unassembled WGS sequence"/>
</dbReference>
<comment type="caution">
    <text evidence="1">The sequence shown here is derived from an EMBL/GenBank/DDBJ whole genome shotgun (WGS) entry which is preliminary data.</text>
</comment>
<sequence length="161" mass="17981">MRLEPFSYMVLQVKGPRAYGTCLPDRVANSSLHGADAYRIFSYAVSLAISGSQKRMTLLTAEPGSGSTLLAELLTHGADSVLFYEPCRVAIRAGFECSDFLQDLLHCRLSGTSFMRVAKDPWFKRYNPSIHARFGLAKGVLAQRMRSACLSKHRYTPLQRM</sequence>
<gene>
    <name evidence="1" type="ORF">CYMTET_11680</name>
</gene>
<name>A0AAE0GLL1_9CHLO</name>
<keyword evidence="2" id="KW-1185">Reference proteome</keyword>
<protein>
    <submittedName>
        <fullName evidence="1">Uncharacterized protein</fullName>
    </submittedName>
</protein>
<accession>A0AAE0GLL1</accession>
<dbReference type="AlphaFoldDB" id="A0AAE0GLL1"/>
<evidence type="ECO:0000313" key="2">
    <source>
        <dbReference type="Proteomes" id="UP001190700"/>
    </source>
</evidence>
<organism evidence="1 2">
    <name type="scientific">Cymbomonas tetramitiformis</name>
    <dbReference type="NCBI Taxonomy" id="36881"/>
    <lineage>
        <taxon>Eukaryota</taxon>
        <taxon>Viridiplantae</taxon>
        <taxon>Chlorophyta</taxon>
        <taxon>Pyramimonadophyceae</taxon>
        <taxon>Pyramimonadales</taxon>
        <taxon>Pyramimonadaceae</taxon>
        <taxon>Cymbomonas</taxon>
    </lineage>
</organism>